<sequence length="429" mass="46764">MIRPVLFGTISLALSMGLGGEISEVLGAEPSASLVQAGAKHIIDHQGMQTTGPAAQLDKDGTLHLAWGGEKQEDRGVYYLKIPPQQEHYPEPIKVNLSSPPATSLHEPPALALGVKNDVYITWTTPHPEAGGKLFTNLLLLSRSLDGGKTFLPPVRVNDDDAVTGHSFDHLTVSPNGSVHIAWLDAREGKKDPATYTVFSQDQGSTLSPNLKIDESSCVCCRTHMTTASDGTVYLAWRKVLSGAVRETVVSRSTDNGKSFSPPVIVGNDQWVYEGCPHRPATMGVDQQGRLYVTWYTEGPDDTPGVYLAYSDDQGKTFTPRRALNTSKGTFPDHPQLAVNQEGHLLVSWEEQSPVRREIVFTYSLDRGQTFSPPKKLNEKKAKSPAVALNDLGQAVIAWSEQVAFPGWSTVVHRLSFPTSRTAQLHPKP</sequence>
<dbReference type="EMBL" id="CP116968">
    <property type="protein sequence ID" value="WNM61977.1"/>
    <property type="molecule type" value="Genomic_DNA"/>
</dbReference>
<dbReference type="AlphaFoldDB" id="A0AA96JVQ2"/>
<dbReference type="Proteomes" id="UP001302494">
    <property type="component" value="Chromosome"/>
</dbReference>
<protein>
    <submittedName>
        <fullName evidence="2">Sialidase family protein</fullName>
    </submittedName>
</protein>
<dbReference type="Gene3D" id="2.120.10.10">
    <property type="match status" value="1"/>
</dbReference>
<reference evidence="2 3" key="1">
    <citation type="submission" date="2023-01" db="EMBL/GenBank/DDBJ databases">
        <title>Cultivation and genomic characterization of new, ubiquitous marine nitrite-oxidizing bacteria from the Nitrospirales.</title>
        <authorList>
            <person name="Mueller A.J."/>
            <person name="Daebeler A."/>
            <person name="Herbold C.W."/>
            <person name="Kirkegaard R.H."/>
            <person name="Daims H."/>
        </authorList>
    </citation>
    <scope>NUCLEOTIDE SEQUENCE [LARGE SCALE GENOMIC DNA]</scope>
    <source>
        <strain evidence="2 3">DK</strain>
    </source>
</reference>
<gene>
    <name evidence="2" type="ORF">PQG83_19890</name>
</gene>
<feature type="domain" description="Sialidase" evidence="1">
    <location>
        <begin position="246"/>
        <end position="391"/>
    </location>
</feature>
<dbReference type="RefSeq" id="WP_312744790.1">
    <property type="nucleotide sequence ID" value="NZ_CP116968.1"/>
</dbReference>
<dbReference type="SUPFAM" id="SSF50939">
    <property type="entry name" value="Sialidases"/>
    <property type="match status" value="1"/>
</dbReference>
<dbReference type="InterPro" id="IPR036278">
    <property type="entry name" value="Sialidase_sf"/>
</dbReference>
<name>A0AA96JVQ2_9BACT</name>
<evidence type="ECO:0000313" key="3">
    <source>
        <dbReference type="Proteomes" id="UP001302494"/>
    </source>
</evidence>
<evidence type="ECO:0000313" key="2">
    <source>
        <dbReference type="EMBL" id="WNM61977.1"/>
    </source>
</evidence>
<evidence type="ECO:0000259" key="1">
    <source>
        <dbReference type="Pfam" id="PF13088"/>
    </source>
</evidence>
<dbReference type="CDD" id="cd15482">
    <property type="entry name" value="Sialidase_non-viral"/>
    <property type="match status" value="1"/>
</dbReference>
<dbReference type="InterPro" id="IPR011040">
    <property type="entry name" value="Sialidase"/>
</dbReference>
<dbReference type="Pfam" id="PF13088">
    <property type="entry name" value="BNR_2"/>
    <property type="match status" value="1"/>
</dbReference>
<dbReference type="KEGG" id="nneo:PQG83_19890"/>
<organism evidence="2 3">
    <name type="scientific">Candidatus Nitrospira neomarina</name>
    <dbReference type="NCBI Taxonomy" id="3020899"/>
    <lineage>
        <taxon>Bacteria</taxon>
        <taxon>Pseudomonadati</taxon>
        <taxon>Nitrospirota</taxon>
        <taxon>Nitrospiria</taxon>
        <taxon>Nitrospirales</taxon>
        <taxon>Nitrospiraceae</taxon>
        <taxon>Nitrospira</taxon>
    </lineage>
</organism>
<proteinExistence type="predicted"/>
<keyword evidence="3" id="KW-1185">Reference proteome</keyword>
<accession>A0AA96JVQ2</accession>